<evidence type="ECO:0000313" key="2">
    <source>
        <dbReference type="EMBL" id="KYG09633.1"/>
    </source>
</evidence>
<feature type="signal peptide" evidence="1">
    <location>
        <begin position="1"/>
        <end position="23"/>
    </location>
</feature>
<evidence type="ECO:0000256" key="1">
    <source>
        <dbReference type="SAM" id="SignalP"/>
    </source>
</evidence>
<proteinExistence type="predicted"/>
<comment type="caution">
    <text evidence="2">The sequence shown here is derived from an EMBL/GenBank/DDBJ whole genome shotgun (WGS) entry which is preliminary data.</text>
</comment>
<name>A0A150TY54_SORCE</name>
<evidence type="ECO:0000313" key="3">
    <source>
        <dbReference type="Proteomes" id="UP000075502"/>
    </source>
</evidence>
<feature type="chain" id="PRO_5007570247" description="Secreted protein" evidence="1">
    <location>
        <begin position="24"/>
        <end position="206"/>
    </location>
</feature>
<keyword evidence="1" id="KW-0732">Signal</keyword>
<evidence type="ECO:0008006" key="4">
    <source>
        <dbReference type="Google" id="ProtNLM"/>
    </source>
</evidence>
<dbReference type="Proteomes" id="UP000075502">
    <property type="component" value="Unassembled WGS sequence"/>
</dbReference>
<protein>
    <recommendedName>
        <fullName evidence="4">Secreted protein</fullName>
    </recommendedName>
</protein>
<dbReference type="EMBL" id="JEME01000608">
    <property type="protein sequence ID" value="KYG09633.1"/>
    <property type="molecule type" value="Genomic_DNA"/>
</dbReference>
<sequence>MTAARAATRRALAALLLVAPACGDDEEPPPPVVEDMCKLGTLGEEGAPIQIEVIALDSSGVSRPVSDGDAVDIVMPPQGGRVLFLGVRATNLGACGVQLTGALRDPGSGRVMSESRTVNLKPTGDGWGASVDVDISTFANVGVCPNNWSSGDIFDQDYEIVVQVKDREGRTASHTRQVRPACNEPELEVECRCICKHGYILGETCE</sequence>
<organism evidence="2 3">
    <name type="scientific">Sorangium cellulosum</name>
    <name type="common">Polyangium cellulosum</name>
    <dbReference type="NCBI Taxonomy" id="56"/>
    <lineage>
        <taxon>Bacteria</taxon>
        <taxon>Pseudomonadati</taxon>
        <taxon>Myxococcota</taxon>
        <taxon>Polyangia</taxon>
        <taxon>Polyangiales</taxon>
        <taxon>Polyangiaceae</taxon>
        <taxon>Sorangium</taxon>
    </lineage>
</organism>
<accession>A0A150TY54</accession>
<dbReference type="AlphaFoldDB" id="A0A150TY54"/>
<gene>
    <name evidence="2" type="ORF">BE21_16760</name>
</gene>
<reference evidence="2 3" key="1">
    <citation type="submission" date="2014-02" db="EMBL/GenBank/DDBJ databases">
        <title>The small core and large imbalanced accessory genome model reveals a collaborative survival strategy of Sorangium cellulosum strains in nature.</title>
        <authorList>
            <person name="Han K."/>
            <person name="Peng R."/>
            <person name="Blom J."/>
            <person name="Li Y.-Z."/>
        </authorList>
    </citation>
    <scope>NUCLEOTIDE SEQUENCE [LARGE SCALE GENOMIC DNA]</scope>
    <source>
        <strain evidence="2 3">So0007-03</strain>
    </source>
</reference>